<feature type="domain" description="LysM" evidence="1">
    <location>
        <begin position="2"/>
        <end position="49"/>
    </location>
</feature>
<sequence length="98" mass="10832">MIQITVLYNQTLQDIVIRYCGTIEALVQIAILNNISITQGLVPGQLIQIPNKDFGNQELVNYFNTNKIQPACGFVGNSLPDTPTGIDYMIIGTDFIVE</sequence>
<dbReference type="InterPro" id="IPR018392">
    <property type="entry name" value="LysM"/>
</dbReference>
<evidence type="ECO:0000313" key="3">
    <source>
        <dbReference type="Proteomes" id="UP000245618"/>
    </source>
</evidence>
<organism evidence="2 3">
    <name type="scientific">Flavobacterium laiguense</name>
    <dbReference type="NCBI Taxonomy" id="2169409"/>
    <lineage>
        <taxon>Bacteria</taxon>
        <taxon>Pseudomonadati</taxon>
        <taxon>Bacteroidota</taxon>
        <taxon>Flavobacteriia</taxon>
        <taxon>Flavobacteriales</taxon>
        <taxon>Flavobacteriaceae</taxon>
        <taxon>Flavobacterium</taxon>
    </lineage>
</organism>
<dbReference type="Proteomes" id="UP000245618">
    <property type="component" value="Unassembled WGS sequence"/>
</dbReference>
<gene>
    <name evidence="2" type="ORF">DB891_17060</name>
</gene>
<reference evidence="2 3" key="1">
    <citation type="submission" date="2018-04" db="EMBL/GenBank/DDBJ databases">
        <title>Flavobacterium sp. nov., isolated from glacier ice.</title>
        <authorList>
            <person name="Liu Q."/>
            <person name="Xin Y.-H."/>
        </authorList>
    </citation>
    <scope>NUCLEOTIDE SEQUENCE [LARGE SCALE GENOMIC DNA]</scope>
    <source>
        <strain evidence="2 3">LB2P30</strain>
    </source>
</reference>
<dbReference type="AlphaFoldDB" id="A0A2U1JKH1"/>
<accession>A0A2U1JKH1</accession>
<dbReference type="Gene3D" id="3.10.350.10">
    <property type="entry name" value="LysM domain"/>
    <property type="match status" value="1"/>
</dbReference>
<dbReference type="PROSITE" id="PS51782">
    <property type="entry name" value="LYSM"/>
    <property type="match status" value="1"/>
</dbReference>
<dbReference type="EMBL" id="QCZH01000036">
    <property type="protein sequence ID" value="PWA05479.1"/>
    <property type="molecule type" value="Genomic_DNA"/>
</dbReference>
<dbReference type="OrthoDB" id="1100373at2"/>
<comment type="caution">
    <text evidence="2">The sequence shown here is derived from an EMBL/GenBank/DDBJ whole genome shotgun (WGS) entry which is preliminary data.</text>
</comment>
<dbReference type="InterPro" id="IPR036779">
    <property type="entry name" value="LysM_dom_sf"/>
</dbReference>
<evidence type="ECO:0000259" key="1">
    <source>
        <dbReference type="PROSITE" id="PS51782"/>
    </source>
</evidence>
<name>A0A2U1JKH1_9FLAO</name>
<dbReference type="RefSeq" id="WP_116764787.1">
    <property type="nucleotide sequence ID" value="NZ_QCZH01000036.1"/>
</dbReference>
<evidence type="ECO:0000313" key="2">
    <source>
        <dbReference type="EMBL" id="PWA05479.1"/>
    </source>
</evidence>
<keyword evidence="3" id="KW-1185">Reference proteome</keyword>
<proteinExistence type="predicted"/>
<protein>
    <submittedName>
        <fullName evidence="2">LysM domain-containing protein</fullName>
    </submittedName>
</protein>